<evidence type="ECO:0008006" key="3">
    <source>
        <dbReference type="Google" id="ProtNLM"/>
    </source>
</evidence>
<dbReference type="InterPro" id="IPR017853">
    <property type="entry name" value="GH"/>
</dbReference>
<proteinExistence type="predicted"/>
<sequence length="333" mass="36863">MKKTVAIFVLIMVFAGAWYFAKKPLVNTKPASPVKEERVWQIKSIDTMKYSRDLSGQALGDSTFDTTIDTQVRAIAATGANTVAIATPYDEKFVPVLARWVAAARRYDLHVWFRGNFSAWEGWFGQDSNLTREEHIKMTQSFIEKNPNIFADGDYFSPCPECENGGPGDPRNGDVSGFRKFMVDEKQACDDAFKKIGKDVNCGLWSMNMDVAKLVMDPETAKAMGGVVVIDHYVKTTEKLVGDINALAKQTDAKIFLGEFGAPIPDIHGKMTDQEQADWLEAALLGVSKDPQVIGLNYWTSFGGSTAIFNDDNSPKLAVSALTKYFKLQSLPN</sequence>
<name>A0A0G0TUU9_9BACT</name>
<protein>
    <recommendedName>
        <fullName evidence="3">Glycoside hydrolase family 5 domain-containing protein</fullName>
    </recommendedName>
</protein>
<comment type="caution">
    <text evidence="1">The sequence shown here is derived from an EMBL/GenBank/DDBJ whole genome shotgun (WGS) entry which is preliminary data.</text>
</comment>
<dbReference type="AlphaFoldDB" id="A0A0G0TUU9"/>
<dbReference type="Gene3D" id="3.20.20.80">
    <property type="entry name" value="Glycosidases"/>
    <property type="match status" value="1"/>
</dbReference>
<dbReference type="SUPFAM" id="SSF51445">
    <property type="entry name" value="(Trans)glycosidases"/>
    <property type="match status" value="1"/>
</dbReference>
<gene>
    <name evidence="1" type="ORF">UT84_C0005G0011</name>
</gene>
<dbReference type="Proteomes" id="UP000034531">
    <property type="component" value="Unassembled WGS sequence"/>
</dbReference>
<evidence type="ECO:0000313" key="2">
    <source>
        <dbReference type="Proteomes" id="UP000034531"/>
    </source>
</evidence>
<evidence type="ECO:0000313" key="1">
    <source>
        <dbReference type="EMBL" id="KKR50865.1"/>
    </source>
</evidence>
<dbReference type="EMBL" id="LBYI01000005">
    <property type="protein sequence ID" value="KKR50865.1"/>
    <property type="molecule type" value="Genomic_DNA"/>
</dbReference>
<organism evidence="1 2">
    <name type="scientific">Candidatus Curtissbacteria bacterium GW2011_GWA1_40_16</name>
    <dbReference type="NCBI Taxonomy" id="1618405"/>
    <lineage>
        <taxon>Bacteria</taxon>
        <taxon>Candidatus Curtissiibacteriota</taxon>
    </lineage>
</organism>
<accession>A0A0G0TUU9</accession>
<reference evidence="1 2" key="1">
    <citation type="journal article" date="2015" name="Nature">
        <title>rRNA introns, odd ribosomes, and small enigmatic genomes across a large radiation of phyla.</title>
        <authorList>
            <person name="Brown C.T."/>
            <person name="Hug L.A."/>
            <person name="Thomas B.C."/>
            <person name="Sharon I."/>
            <person name="Castelle C.J."/>
            <person name="Singh A."/>
            <person name="Wilkins M.J."/>
            <person name="Williams K.H."/>
            <person name="Banfield J.F."/>
        </authorList>
    </citation>
    <scope>NUCLEOTIDE SEQUENCE [LARGE SCALE GENOMIC DNA]</scope>
</reference>